<evidence type="ECO:0000313" key="3">
    <source>
        <dbReference type="Proteomes" id="UP000011087"/>
    </source>
</evidence>
<dbReference type="GeneID" id="17306582"/>
<sequence length="298" mass="33494">MQELDDVRTEARAAIEDWAIKADPPYKKRFYKFFKTGPEGFSRGSVSTTTSAEKTLTPLEEAEKELELRNWSTMYQQTCNGLGQSLKDVQQRAQGDVGRVLQPLLNELMNAKAKETISSEIKNYTGSELNDFVRLMRSLSIAYEQSRNAYSSEYLVQYVPKEVPLVKLNVDFRASSLSAPVTYAPPKVPHRTAPVLARMETPKMVKPAPRPEGQKNLLAWGGGGGIQTSSYRMFHGKPMEKYPNDFTSEKSTMKPAKPTLDPFGSSITIGMSDYPYHTTTYEDTLGRSATMEYDRTLV</sequence>
<name>L1JNP6_GUITC</name>
<dbReference type="HOGENOM" id="CLU_935217_0_0_1"/>
<organism evidence="1">
    <name type="scientific">Guillardia theta (strain CCMP2712)</name>
    <name type="common">Cryptophyte</name>
    <dbReference type="NCBI Taxonomy" id="905079"/>
    <lineage>
        <taxon>Eukaryota</taxon>
        <taxon>Cryptophyceae</taxon>
        <taxon>Pyrenomonadales</taxon>
        <taxon>Geminigeraceae</taxon>
        <taxon>Guillardia</taxon>
    </lineage>
</organism>
<proteinExistence type="predicted"/>
<reference evidence="2" key="3">
    <citation type="submission" date="2015-06" db="UniProtKB">
        <authorList>
            <consortium name="EnsemblProtists"/>
        </authorList>
    </citation>
    <scope>IDENTIFICATION</scope>
</reference>
<dbReference type="KEGG" id="gtt:GUITHDRAFT_104297"/>
<evidence type="ECO:0000313" key="2">
    <source>
        <dbReference type="EnsemblProtists" id="EKX49899"/>
    </source>
</evidence>
<dbReference type="AlphaFoldDB" id="L1JNP6"/>
<reference evidence="1 3" key="1">
    <citation type="journal article" date="2012" name="Nature">
        <title>Algal genomes reveal evolutionary mosaicism and the fate of nucleomorphs.</title>
        <authorList>
            <consortium name="DOE Joint Genome Institute"/>
            <person name="Curtis B.A."/>
            <person name="Tanifuji G."/>
            <person name="Burki F."/>
            <person name="Gruber A."/>
            <person name="Irimia M."/>
            <person name="Maruyama S."/>
            <person name="Arias M.C."/>
            <person name="Ball S.G."/>
            <person name="Gile G.H."/>
            <person name="Hirakawa Y."/>
            <person name="Hopkins J.F."/>
            <person name="Kuo A."/>
            <person name="Rensing S.A."/>
            <person name="Schmutz J."/>
            <person name="Symeonidi A."/>
            <person name="Elias M."/>
            <person name="Eveleigh R.J."/>
            <person name="Herman E.K."/>
            <person name="Klute M.J."/>
            <person name="Nakayama T."/>
            <person name="Obornik M."/>
            <person name="Reyes-Prieto A."/>
            <person name="Armbrust E.V."/>
            <person name="Aves S.J."/>
            <person name="Beiko R.G."/>
            <person name="Coutinho P."/>
            <person name="Dacks J.B."/>
            <person name="Durnford D.G."/>
            <person name="Fast N.M."/>
            <person name="Green B.R."/>
            <person name="Grisdale C.J."/>
            <person name="Hempel F."/>
            <person name="Henrissat B."/>
            <person name="Hoppner M.P."/>
            <person name="Ishida K."/>
            <person name="Kim E."/>
            <person name="Koreny L."/>
            <person name="Kroth P.G."/>
            <person name="Liu Y."/>
            <person name="Malik S.B."/>
            <person name="Maier U.G."/>
            <person name="McRose D."/>
            <person name="Mock T."/>
            <person name="Neilson J.A."/>
            <person name="Onodera N.T."/>
            <person name="Poole A.M."/>
            <person name="Pritham E.J."/>
            <person name="Richards T.A."/>
            <person name="Rocap G."/>
            <person name="Roy S.W."/>
            <person name="Sarai C."/>
            <person name="Schaack S."/>
            <person name="Shirato S."/>
            <person name="Slamovits C.H."/>
            <person name="Spencer D.F."/>
            <person name="Suzuki S."/>
            <person name="Worden A.Z."/>
            <person name="Zauner S."/>
            <person name="Barry K."/>
            <person name="Bell C."/>
            <person name="Bharti A.K."/>
            <person name="Crow J.A."/>
            <person name="Grimwood J."/>
            <person name="Kramer R."/>
            <person name="Lindquist E."/>
            <person name="Lucas S."/>
            <person name="Salamov A."/>
            <person name="McFadden G.I."/>
            <person name="Lane C.E."/>
            <person name="Keeling P.J."/>
            <person name="Gray M.W."/>
            <person name="Grigoriev I.V."/>
            <person name="Archibald J.M."/>
        </authorList>
    </citation>
    <scope>NUCLEOTIDE SEQUENCE</scope>
    <source>
        <strain evidence="1 3">CCMP2712</strain>
    </source>
</reference>
<protein>
    <submittedName>
        <fullName evidence="1 2">Uncharacterized protein</fullName>
    </submittedName>
</protein>
<accession>L1JNP6</accession>
<reference evidence="3" key="2">
    <citation type="submission" date="2012-11" db="EMBL/GenBank/DDBJ databases">
        <authorList>
            <person name="Kuo A."/>
            <person name="Curtis B.A."/>
            <person name="Tanifuji G."/>
            <person name="Burki F."/>
            <person name="Gruber A."/>
            <person name="Irimia M."/>
            <person name="Maruyama S."/>
            <person name="Arias M.C."/>
            <person name="Ball S.G."/>
            <person name="Gile G.H."/>
            <person name="Hirakawa Y."/>
            <person name="Hopkins J.F."/>
            <person name="Rensing S.A."/>
            <person name="Schmutz J."/>
            <person name="Symeonidi A."/>
            <person name="Elias M."/>
            <person name="Eveleigh R.J."/>
            <person name="Herman E.K."/>
            <person name="Klute M.J."/>
            <person name="Nakayama T."/>
            <person name="Obornik M."/>
            <person name="Reyes-Prieto A."/>
            <person name="Armbrust E.V."/>
            <person name="Aves S.J."/>
            <person name="Beiko R.G."/>
            <person name="Coutinho P."/>
            <person name="Dacks J.B."/>
            <person name="Durnford D.G."/>
            <person name="Fast N.M."/>
            <person name="Green B.R."/>
            <person name="Grisdale C."/>
            <person name="Hempe F."/>
            <person name="Henrissat B."/>
            <person name="Hoppner M.P."/>
            <person name="Ishida K.-I."/>
            <person name="Kim E."/>
            <person name="Koreny L."/>
            <person name="Kroth P.G."/>
            <person name="Liu Y."/>
            <person name="Malik S.-B."/>
            <person name="Maier U.G."/>
            <person name="McRose D."/>
            <person name="Mock T."/>
            <person name="Neilson J.A."/>
            <person name="Onodera N.T."/>
            <person name="Poole A.M."/>
            <person name="Pritham E.J."/>
            <person name="Richards T.A."/>
            <person name="Rocap G."/>
            <person name="Roy S.W."/>
            <person name="Sarai C."/>
            <person name="Schaack S."/>
            <person name="Shirato S."/>
            <person name="Slamovits C.H."/>
            <person name="Spencer D.F."/>
            <person name="Suzuki S."/>
            <person name="Worden A.Z."/>
            <person name="Zauner S."/>
            <person name="Barry K."/>
            <person name="Bell C."/>
            <person name="Bharti A.K."/>
            <person name="Crow J.A."/>
            <person name="Grimwood J."/>
            <person name="Kramer R."/>
            <person name="Lindquist E."/>
            <person name="Lucas S."/>
            <person name="Salamov A."/>
            <person name="McFadden G.I."/>
            <person name="Lane C.E."/>
            <person name="Keeling P.J."/>
            <person name="Gray M.W."/>
            <person name="Grigoriev I.V."/>
            <person name="Archibald J.M."/>
        </authorList>
    </citation>
    <scope>NUCLEOTIDE SEQUENCE</scope>
    <source>
        <strain evidence="3">CCMP2712</strain>
    </source>
</reference>
<dbReference type="PaxDb" id="55529-EKX49899"/>
<dbReference type="Proteomes" id="UP000011087">
    <property type="component" value="Unassembled WGS sequence"/>
</dbReference>
<dbReference type="EMBL" id="JH992980">
    <property type="protein sequence ID" value="EKX49899.1"/>
    <property type="molecule type" value="Genomic_DNA"/>
</dbReference>
<evidence type="ECO:0000313" key="1">
    <source>
        <dbReference type="EMBL" id="EKX49899.1"/>
    </source>
</evidence>
<dbReference type="OrthoDB" id="10591048at2759"/>
<keyword evidence="3" id="KW-1185">Reference proteome</keyword>
<dbReference type="RefSeq" id="XP_005836879.1">
    <property type="nucleotide sequence ID" value="XM_005836822.1"/>
</dbReference>
<gene>
    <name evidence="1" type="ORF">GUITHDRAFT_104297</name>
</gene>
<dbReference type="EnsemblProtists" id="EKX49899">
    <property type="protein sequence ID" value="EKX49899"/>
    <property type="gene ID" value="GUITHDRAFT_104297"/>
</dbReference>